<accession>A0ACD5GT26</accession>
<keyword evidence="2" id="KW-1185">Reference proteome</keyword>
<name>A0ACD5GT26_9CYAN</name>
<gene>
    <name evidence="1" type="ORF">BH720_030925</name>
</gene>
<dbReference type="EMBL" id="CP182909">
    <property type="protein sequence ID" value="XPM63624.1"/>
    <property type="molecule type" value="Genomic_DNA"/>
</dbReference>
<proteinExistence type="predicted"/>
<reference evidence="1 2" key="1">
    <citation type="journal article" date="2016" name="Genome Announc.">
        <title>Draft Genome Sequence of the Thermotolerant Cyanobacterium Desertifilum sp. IPPAS B-1220.</title>
        <authorList>
            <person name="Mironov K.S."/>
            <person name="Sinetova M.A."/>
            <person name="Bolatkhan K."/>
            <person name="Zayadan B.K."/>
            <person name="Ustinova V.V."/>
            <person name="Kupriyanova E.V."/>
            <person name="Skrypnik A.N."/>
            <person name="Gogoleva N.E."/>
            <person name="Gogolev Y.V."/>
            <person name="Los D.A."/>
        </authorList>
    </citation>
    <scope>NUCLEOTIDE SEQUENCE [LARGE SCALE GENOMIC DNA]</scope>
    <source>
        <strain evidence="1 2">IPPAS B-1220</strain>
    </source>
</reference>
<organism evidence="1 2">
    <name type="scientific">Desertifilum tharense IPPAS B-1220</name>
    <dbReference type="NCBI Taxonomy" id="1781255"/>
    <lineage>
        <taxon>Bacteria</taxon>
        <taxon>Bacillati</taxon>
        <taxon>Cyanobacteriota</taxon>
        <taxon>Cyanophyceae</taxon>
        <taxon>Desertifilales</taxon>
        <taxon>Desertifilaceae</taxon>
        <taxon>Desertifilum</taxon>
    </lineage>
</organism>
<evidence type="ECO:0000313" key="1">
    <source>
        <dbReference type="EMBL" id="XPM63624.1"/>
    </source>
</evidence>
<evidence type="ECO:0000313" key="2">
    <source>
        <dbReference type="Proteomes" id="UP000095472"/>
    </source>
</evidence>
<sequence length="82" mass="8912">MDRTTSSTILLIDSDPSDLQIVLPILSSAGYGVTVVTHESGAIESLLQELPVLILLQVSSVQEQAFPCVEPSENLLNFKPFR</sequence>
<dbReference type="Proteomes" id="UP000095472">
    <property type="component" value="Chromosome"/>
</dbReference>
<protein>
    <submittedName>
        <fullName evidence="1">Uncharacterized protein</fullName>
    </submittedName>
</protein>